<dbReference type="FunFam" id="3.20.20.300:FF:000002">
    <property type="entry name" value="Probable beta-glucosidase"/>
    <property type="match status" value="1"/>
</dbReference>
<evidence type="ECO:0000256" key="2">
    <source>
        <dbReference type="ARBA" id="ARBA00004613"/>
    </source>
</evidence>
<dbReference type="InterPro" id="IPR050288">
    <property type="entry name" value="Cellulose_deg_GH3"/>
</dbReference>
<evidence type="ECO:0000256" key="10">
    <source>
        <dbReference type="ARBA" id="ARBA00023180"/>
    </source>
</evidence>
<dbReference type="SMART" id="SM01217">
    <property type="entry name" value="Fn3_like"/>
    <property type="match status" value="1"/>
</dbReference>
<evidence type="ECO:0000256" key="4">
    <source>
        <dbReference type="ARBA" id="ARBA00005336"/>
    </source>
</evidence>
<dbReference type="VEuPathDB" id="FungiDB:P175DRAFT_0510324"/>
<keyword evidence="11" id="KW-0119">Carbohydrate metabolism</keyword>
<evidence type="ECO:0000256" key="6">
    <source>
        <dbReference type="ARBA" id="ARBA00022525"/>
    </source>
</evidence>
<evidence type="ECO:0000256" key="11">
    <source>
        <dbReference type="ARBA" id="ARBA00023277"/>
    </source>
</evidence>
<evidence type="ECO:0000256" key="3">
    <source>
        <dbReference type="ARBA" id="ARBA00004987"/>
    </source>
</evidence>
<dbReference type="InterPro" id="IPR013783">
    <property type="entry name" value="Ig-like_fold"/>
</dbReference>
<dbReference type="Pfam" id="PF01915">
    <property type="entry name" value="Glyco_hydro_3_C"/>
    <property type="match status" value="1"/>
</dbReference>
<feature type="domain" description="Fibronectin type III-like" evidence="20">
    <location>
        <begin position="655"/>
        <end position="725"/>
    </location>
</feature>
<dbReference type="FunFam" id="2.60.40.10:FF:000757">
    <property type="entry name" value="Beta-glucosidase G"/>
    <property type="match status" value="1"/>
</dbReference>
<evidence type="ECO:0000256" key="12">
    <source>
        <dbReference type="ARBA" id="ARBA00023295"/>
    </source>
</evidence>
<keyword evidence="12" id="KW-0326">Glycosidase</keyword>
<feature type="chain" id="PRO_5002528945" description="Probable beta-glucosidase L" evidence="19">
    <location>
        <begin position="17"/>
        <end position="736"/>
    </location>
</feature>
<keyword evidence="22" id="KW-1185">Reference proteome</keyword>
<accession>A0A0F8UYF6</accession>
<dbReference type="InterPro" id="IPR002772">
    <property type="entry name" value="Glyco_hydro_3_C"/>
</dbReference>
<dbReference type="OrthoDB" id="416222at2759"/>
<gene>
    <name evidence="21" type="ORF">AOCH_001618</name>
</gene>
<keyword evidence="9" id="KW-0136">Cellulose degradation</keyword>
<dbReference type="EC" id="3.2.1.21" evidence="5"/>
<evidence type="ECO:0000256" key="17">
    <source>
        <dbReference type="ARBA" id="ARBA00041588"/>
    </source>
</evidence>
<comment type="function">
    <text evidence="14">Beta-glucosidases are one of a number of cellulolytic enzymes involved in the degradation of cellulosic biomass. Catalyzes the last step releasing glucose from the inhibitory cellobiose.</text>
</comment>
<evidence type="ECO:0000256" key="5">
    <source>
        <dbReference type="ARBA" id="ARBA00012744"/>
    </source>
</evidence>
<dbReference type="PANTHER" id="PTHR42715">
    <property type="entry name" value="BETA-GLUCOSIDASE"/>
    <property type="match status" value="1"/>
</dbReference>
<comment type="caution">
    <text evidence="21">The sequence shown here is derived from an EMBL/GenBank/DDBJ whole genome shotgun (WGS) entry which is preliminary data.</text>
</comment>
<evidence type="ECO:0000256" key="14">
    <source>
        <dbReference type="ARBA" id="ARBA00024983"/>
    </source>
</evidence>
<comment type="similarity">
    <text evidence="4">Belongs to the glycosyl hydrolase 3 family.</text>
</comment>
<comment type="catalytic activity">
    <reaction evidence="1">
        <text>Hydrolysis of terminal, non-reducing beta-D-glucosyl residues with release of beta-D-glucose.</text>
        <dbReference type="EC" id="3.2.1.21"/>
    </reaction>
</comment>
<evidence type="ECO:0000256" key="8">
    <source>
        <dbReference type="ARBA" id="ARBA00022801"/>
    </source>
</evidence>
<evidence type="ECO:0000256" key="9">
    <source>
        <dbReference type="ARBA" id="ARBA00023001"/>
    </source>
</evidence>
<dbReference type="Pfam" id="PF00933">
    <property type="entry name" value="Glyco_hydro_3"/>
    <property type="match status" value="1"/>
</dbReference>
<dbReference type="InterPro" id="IPR036881">
    <property type="entry name" value="Glyco_hydro_3_C_sf"/>
</dbReference>
<evidence type="ECO:0000256" key="16">
    <source>
        <dbReference type="ARBA" id="ARBA00041281"/>
    </source>
</evidence>
<dbReference type="PANTHER" id="PTHR42715:SF28">
    <property type="entry name" value="BETA-GLUCOSIDASE L-RELATED"/>
    <property type="match status" value="1"/>
</dbReference>
<name>A0A0F8UYF6_9EURO</name>
<dbReference type="SUPFAM" id="SSF52279">
    <property type="entry name" value="Beta-D-glucan exohydrolase, C-terminal domain"/>
    <property type="match status" value="1"/>
</dbReference>
<dbReference type="InterPro" id="IPR026891">
    <property type="entry name" value="Fn3-like"/>
</dbReference>
<dbReference type="GO" id="GO:0030245">
    <property type="term" value="P:cellulose catabolic process"/>
    <property type="evidence" value="ECO:0007669"/>
    <property type="project" value="UniProtKB-KW"/>
</dbReference>
<evidence type="ECO:0000256" key="15">
    <source>
        <dbReference type="ARBA" id="ARBA00039570"/>
    </source>
</evidence>
<sequence length="736" mass="78682">MRYSITFVIAATTAVGATLTQAPSPWDDAYQKANADLKILTIEEKVGIVTGVKWEGGPCVGNTYAPNSIPYPSLCLQDGPLSLRFTNPVTVFPAGINAGATWDRDLIRARGAATGEEAKALGVHVQLGPVAGPLGKIPTGGRNWEGFSSDPYLSGIAMAETILGMQSSGVQACAKHFILNEQEHNRETISSNVDDRTMHELYLWPFYDAVKANAASFMCSYNKINGTWACENGEILNNLLKTQLGFRGYVMSDWVAQHSTVESANSGLDMAMPGSDFSNTPGSIYWGENLAAAVHNGLVSQERLDDMVTRILASWYLVGQDQYYPSVAFSSWNDAAASVNVTGDHGHLAKTIARDSVVLLKNVNNTLPLRNPGSLAIIGSDSIVNPNGPNACFDRGCNIGTLAQGWGSGTAEYPYLVAPLDAIQARLSNSETKMVTSITDDASSGAEAASSAQTAIVFITADSGEGYLTVEGNVGDRNNLDPWHDGNALVQAVARANTNTIVVIHSVGPIILETILAEPNVVAVVWAGLPGQESGNALAEVLFGDSSPSGKLPYTIAKSEDDYGLTWLSGAIDDFAEGLFIDYRRFDYHNITPRYEFGFGLSYTTFNYSILQVRIDVKCGPTTGKVVVGGASDLFDIIGTISASIQNTGRVSGAEVSQLYIGLPNSAPVTPPKQLRGFQKIDLAPGESGVVAFDLTRRDISYWDVGQQSWIVSRGTFKVYVGSSSRDIRLTGSFDV</sequence>
<dbReference type="Gene3D" id="3.40.50.1700">
    <property type="entry name" value="Glycoside hydrolase family 3 C-terminal domain"/>
    <property type="match status" value="1"/>
</dbReference>
<dbReference type="FunFam" id="3.40.50.1700:FF:000003">
    <property type="entry name" value="Probable beta-glucosidase"/>
    <property type="match status" value="1"/>
</dbReference>
<feature type="signal peptide" evidence="19">
    <location>
        <begin position="1"/>
        <end position="16"/>
    </location>
</feature>
<dbReference type="InterPro" id="IPR001764">
    <property type="entry name" value="Glyco_hydro_3_N"/>
</dbReference>
<evidence type="ECO:0000259" key="20">
    <source>
        <dbReference type="SMART" id="SM01217"/>
    </source>
</evidence>
<dbReference type="Gene3D" id="2.60.40.10">
    <property type="entry name" value="Immunoglobulins"/>
    <property type="match status" value="1"/>
</dbReference>
<dbReference type="AlphaFoldDB" id="A0A0F8UYF6"/>
<protein>
    <recommendedName>
        <fullName evidence="15">Probable beta-glucosidase L</fullName>
        <ecNumber evidence="5">3.2.1.21</ecNumber>
    </recommendedName>
    <alternativeName>
        <fullName evidence="16">Beta-D-glucoside glucohydrolase L</fullName>
    </alternativeName>
    <alternativeName>
        <fullName evidence="17">Cellobiase L</fullName>
    </alternativeName>
    <alternativeName>
        <fullName evidence="18">Gentiobiase L</fullName>
    </alternativeName>
</protein>
<evidence type="ECO:0000256" key="18">
    <source>
        <dbReference type="ARBA" id="ARBA00041804"/>
    </source>
</evidence>
<evidence type="ECO:0000256" key="1">
    <source>
        <dbReference type="ARBA" id="ARBA00000448"/>
    </source>
</evidence>
<dbReference type="PRINTS" id="PR00133">
    <property type="entry name" value="GLHYDRLASE3"/>
</dbReference>
<dbReference type="InterPro" id="IPR017853">
    <property type="entry name" value="GH"/>
</dbReference>
<dbReference type="GO" id="GO:0008422">
    <property type="term" value="F:beta-glucosidase activity"/>
    <property type="evidence" value="ECO:0007669"/>
    <property type="project" value="UniProtKB-EC"/>
</dbReference>
<dbReference type="InterPro" id="IPR036962">
    <property type="entry name" value="Glyco_hydro_3_N_sf"/>
</dbReference>
<organism evidence="21 22">
    <name type="scientific">Aspergillus ochraceoroseus</name>
    <dbReference type="NCBI Taxonomy" id="138278"/>
    <lineage>
        <taxon>Eukaryota</taxon>
        <taxon>Fungi</taxon>
        <taxon>Dikarya</taxon>
        <taxon>Ascomycota</taxon>
        <taxon>Pezizomycotina</taxon>
        <taxon>Eurotiomycetes</taxon>
        <taxon>Eurotiomycetidae</taxon>
        <taxon>Eurotiales</taxon>
        <taxon>Aspergillaceae</taxon>
        <taxon>Aspergillus</taxon>
        <taxon>Aspergillus subgen. Nidulantes</taxon>
    </lineage>
</organism>
<evidence type="ECO:0000256" key="13">
    <source>
        <dbReference type="ARBA" id="ARBA00023326"/>
    </source>
</evidence>
<evidence type="ECO:0000256" key="7">
    <source>
        <dbReference type="ARBA" id="ARBA00022729"/>
    </source>
</evidence>
<comment type="pathway">
    <text evidence="3">Glycan metabolism; cellulose degradation.</text>
</comment>
<keyword evidence="6" id="KW-0964">Secreted</keyword>
<dbReference type="Gene3D" id="3.20.20.300">
    <property type="entry name" value="Glycoside hydrolase, family 3, N-terminal domain"/>
    <property type="match status" value="1"/>
</dbReference>
<dbReference type="SUPFAM" id="SSF51445">
    <property type="entry name" value="(Trans)glycosidases"/>
    <property type="match status" value="1"/>
</dbReference>
<dbReference type="GO" id="GO:0005576">
    <property type="term" value="C:extracellular region"/>
    <property type="evidence" value="ECO:0007669"/>
    <property type="project" value="UniProtKB-SubCell"/>
</dbReference>
<evidence type="ECO:0000256" key="19">
    <source>
        <dbReference type="SAM" id="SignalP"/>
    </source>
</evidence>
<comment type="subcellular location">
    <subcellularLocation>
        <location evidence="2">Secreted</location>
    </subcellularLocation>
</comment>
<reference evidence="21 22" key="1">
    <citation type="submission" date="2015-02" db="EMBL/GenBank/DDBJ databases">
        <title>Draft Genome Sequences of Two Closely-Related Aflatoxigenic Aspergillus Species Obtained from the Cote d'Ivoire.</title>
        <authorList>
            <person name="Moore G.G."/>
            <person name="Beltz S.B."/>
            <person name="Mack B.M."/>
        </authorList>
    </citation>
    <scope>NUCLEOTIDE SEQUENCE [LARGE SCALE GENOMIC DNA]</scope>
    <source>
        <strain evidence="21 22">SRRC1432</strain>
    </source>
</reference>
<dbReference type="Proteomes" id="UP000034947">
    <property type="component" value="Unassembled WGS sequence"/>
</dbReference>
<keyword evidence="10" id="KW-0325">Glycoprotein</keyword>
<keyword evidence="8" id="KW-0378">Hydrolase</keyword>
<proteinExistence type="inferred from homology"/>
<evidence type="ECO:0000313" key="22">
    <source>
        <dbReference type="Proteomes" id="UP000034947"/>
    </source>
</evidence>
<dbReference type="Pfam" id="PF14310">
    <property type="entry name" value="Fn3-like"/>
    <property type="match status" value="1"/>
</dbReference>
<keyword evidence="13" id="KW-0624">Polysaccharide degradation</keyword>
<keyword evidence="7 19" id="KW-0732">Signal</keyword>
<evidence type="ECO:0000313" key="21">
    <source>
        <dbReference type="EMBL" id="KKK24538.1"/>
    </source>
</evidence>
<dbReference type="EMBL" id="JYKN01000404">
    <property type="protein sequence ID" value="KKK24538.1"/>
    <property type="molecule type" value="Genomic_DNA"/>
</dbReference>